<sequence length="342" mass="40516">MLSVTDLPVEILLEIVGECPTSKGVSRQFYRLNNELYREKTLGLLRSTTSLEDCNRFWECCEDDIRNYMKSLNFLRKDARKIVSTSLPFIEDSWQLIFNILNCTLNCMNISNLTRSLDSLDYHRPIFVGRSTFPYSSNDTKIPINGWFHIRSLEGTFRLATLVTEIRISPYDKYRTISMPTNIRDFIKEPGIYCFNMGNVPKFELSDAAVKPLLVPFEIRLVERAMTPPTYFEHSDLIFLGYDFVSYERNKPWIFFHIDEEYKDAIFNPLETSLSKSLVKFTKKFRNSDTNQKNISVKPNIEPYFDLDSRPTRYFNWKYPKDRSDFYREKMLPDWRAPHLQF</sequence>
<dbReference type="KEGG" id="zmk:HG535_0F04790"/>
<gene>
    <name evidence="1" type="ORF">HG535_0F04790</name>
</gene>
<dbReference type="Proteomes" id="UP000509704">
    <property type="component" value="Chromosome 6"/>
</dbReference>
<evidence type="ECO:0000313" key="1">
    <source>
        <dbReference type="EMBL" id="QLG73967.1"/>
    </source>
</evidence>
<proteinExistence type="predicted"/>
<protein>
    <submittedName>
        <fullName evidence="1">Uncharacterized protein</fullName>
    </submittedName>
</protein>
<accession>A0A7H9B5Y5</accession>
<dbReference type="RefSeq" id="XP_037145692.1">
    <property type="nucleotide sequence ID" value="XM_037289797.1"/>
</dbReference>
<organism evidence="1 2">
    <name type="scientific">Zygotorulaspora mrakii</name>
    <name type="common">Zygosaccharomyces mrakii</name>
    <dbReference type="NCBI Taxonomy" id="42260"/>
    <lineage>
        <taxon>Eukaryota</taxon>
        <taxon>Fungi</taxon>
        <taxon>Dikarya</taxon>
        <taxon>Ascomycota</taxon>
        <taxon>Saccharomycotina</taxon>
        <taxon>Saccharomycetes</taxon>
        <taxon>Saccharomycetales</taxon>
        <taxon>Saccharomycetaceae</taxon>
        <taxon>Zygotorulaspora</taxon>
    </lineage>
</organism>
<dbReference type="OrthoDB" id="4065415at2759"/>
<reference evidence="1 2" key="1">
    <citation type="submission" date="2020-07" db="EMBL/GenBank/DDBJ databases">
        <title>The yeast mating-type switching endonuclease HO is a domesticated member of an unorthodox homing genetic element family.</title>
        <authorList>
            <person name="Coughlan A.Y."/>
            <person name="Lombardi L."/>
            <person name="Braun-Galleani S."/>
            <person name="Martos A.R."/>
            <person name="Galeote V."/>
            <person name="Bigey F."/>
            <person name="Dequin S."/>
            <person name="Byrne K.P."/>
            <person name="Wolfe K.H."/>
        </authorList>
    </citation>
    <scope>NUCLEOTIDE SEQUENCE [LARGE SCALE GENOMIC DNA]</scope>
    <source>
        <strain evidence="1 2">NRRL Y-6702</strain>
    </source>
</reference>
<dbReference type="GeneID" id="59237725"/>
<evidence type="ECO:0000313" key="2">
    <source>
        <dbReference type="Proteomes" id="UP000509704"/>
    </source>
</evidence>
<name>A0A7H9B5Y5_ZYGMR</name>
<dbReference type="AlphaFoldDB" id="A0A7H9B5Y5"/>
<keyword evidence="2" id="KW-1185">Reference proteome</keyword>
<dbReference type="EMBL" id="CP058609">
    <property type="protein sequence ID" value="QLG73967.1"/>
    <property type="molecule type" value="Genomic_DNA"/>
</dbReference>